<dbReference type="InterPro" id="IPR010617">
    <property type="entry name" value="TMEM175-like"/>
</dbReference>
<feature type="transmembrane region" description="Helical" evidence="13">
    <location>
        <begin position="41"/>
        <end position="59"/>
    </location>
</feature>
<evidence type="ECO:0000313" key="14">
    <source>
        <dbReference type="EMBL" id="SCL45468.1"/>
    </source>
</evidence>
<evidence type="ECO:0000256" key="13">
    <source>
        <dbReference type="SAM" id="Phobius"/>
    </source>
</evidence>
<feature type="transmembrane region" description="Helical" evidence="13">
    <location>
        <begin position="71"/>
        <end position="95"/>
    </location>
</feature>
<keyword evidence="4" id="KW-0633">Potassium transport</keyword>
<feature type="transmembrane region" description="Helical" evidence="13">
    <location>
        <begin position="149"/>
        <end position="164"/>
    </location>
</feature>
<gene>
    <name evidence="14" type="ORF">GA0070604_0978</name>
</gene>
<dbReference type="STRING" id="227316.GA0070604_0978"/>
<evidence type="ECO:0000256" key="8">
    <source>
        <dbReference type="ARBA" id="ARBA00022989"/>
    </source>
</evidence>
<dbReference type="Pfam" id="PF06736">
    <property type="entry name" value="TMEM175"/>
    <property type="match status" value="1"/>
</dbReference>
<organism evidence="14 15">
    <name type="scientific">Micromonospora eburnea</name>
    <dbReference type="NCBI Taxonomy" id="227316"/>
    <lineage>
        <taxon>Bacteria</taxon>
        <taxon>Bacillati</taxon>
        <taxon>Actinomycetota</taxon>
        <taxon>Actinomycetes</taxon>
        <taxon>Micromonosporales</taxon>
        <taxon>Micromonosporaceae</taxon>
        <taxon>Micromonospora</taxon>
    </lineage>
</organism>
<dbReference type="Proteomes" id="UP000199696">
    <property type="component" value="Unassembled WGS sequence"/>
</dbReference>
<reference evidence="15" key="1">
    <citation type="submission" date="2016-06" db="EMBL/GenBank/DDBJ databases">
        <authorList>
            <person name="Varghese N."/>
            <person name="Submissions Spin"/>
        </authorList>
    </citation>
    <scope>NUCLEOTIDE SEQUENCE [LARGE SCALE GENOMIC DNA]</scope>
    <source>
        <strain evidence="15">DSM 44814</strain>
    </source>
</reference>
<evidence type="ECO:0000256" key="2">
    <source>
        <dbReference type="ARBA" id="ARBA00006920"/>
    </source>
</evidence>
<evidence type="ECO:0000256" key="11">
    <source>
        <dbReference type="ARBA" id="ARBA00023303"/>
    </source>
</evidence>
<evidence type="ECO:0000256" key="9">
    <source>
        <dbReference type="ARBA" id="ARBA00023065"/>
    </source>
</evidence>
<feature type="transmembrane region" description="Helical" evidence="13">
    <location>
        <begin position="12"/>
        <end position="29"/>
    </location>
</feature>
<keyword evidence="5 13" id="KW-0812">Transmembrane</keyword>
<dbReference type="GO" id="GO:0016020">
    <property type="term" value="C:membrane"/>
    <property type="evidence" value="ECO:0007669"/>
    <property type="project" value="UniProtKB-SubCell"/>
</dbReference>
<evidence type="ECO:0000256" key="12">
    <source>
        <dbReference type="ARBA" id="ARBA00034430"/>
    </source>
</evidence>
<protein>
    <submittedName>
        <fullName evidence="14">Uncharacterized membrane protein</fullName>
    </submittedName>
</protein>
<evidence type="ECO:0000256" key="7">
    <source>
        <dbReference type="ARBA" id="ARBA00022958"/>
    </source>
</evidence>
<dbReference type="OrthoDB" id="7626281at2"/>
<evidence type="ECO:0000256" key="5">
    <source>
        <dbReference type="ARBA" id="ARBA00022692"/>
    </source>
</evidence>
<keyword evidence="8 13" id="KW-1133">Transmembrane helix</keyword>
<feature type="transmembrane region" description="Helical" evidence="13">
    <location>
        <begin position="107"/>
        <end position="128"/>
    </location>
</feature>
<dbReference type="EMBL" id="FMHY01000002">
    <property type="protein sequence ID" value="SCL45468.1"/>
    <property type="molecule type" value="Genomic_DNA"/>
</dbReference>
<evidence type="ECO:0000256" key="6">
    <source>
        <dbReference type="ARBA" id="ARBA00022826"/>
    </source>
</evidence>
<keyword evidence="9" id="KW-0406">Ion transport</keyword>
<comment type="similarity">
    <text evidence="2">Belongs to the TMEM175 family.</text>
</comment>
<accession>A0A1C6TUW8</accession>
<dbReference type="PANTHER" id="PTHR31462:SF5">
    <property type="entry name" value="ENDOSOMAL_LYSOSOMAL PROTON CHANNEL TMEM175"/>
    <property type="match status" value="1"/>
</dbReference>
<keyword evidence="10 13" id="KW-0472">Membrane</keyword>
<sequence>MPTNRLEAFSDGVLAIIITIIVLELKVPAGHGFSDLVRTTGVGLLTYLLTFVYVGIYWNNHHHMFHLVRQVSGGVLWANLGLLFCLSLFPLTTAWVDDSRFEPTPVVIYGVNLLGAAIAYFVLQTVIIRQQGPASLLRRAVGADIKGKISPVFYVAGILSALLIDRRGHVGVALALACFVAVAIMWVVPDRRIDRVVHEHEAAG</sequence>
<evidence type="ECO:0000256" key="1">
    <source>
        <dbReference type="ARBA" id="ARBA00004141"/>
    </source>
</evidence>
<keyword evidence="15" id="KW-1185">Reference proteome</keyword>
<proteinExistence type="inferred from homology"/>
<dbReference type="GO" id="GO:0005267">
    <property type="term" value="F:potassium channel activity"/>
    <property type="evidence" value="ECO:0007669"/>
    <property type="project" value="UniProtKB-KW"/>
</dbReference>
<dbReference type="AlphaFoldDB" id="A0A1C6TUW8"/>
<dbReference type="RefSeq" id="WP_091114836.1">
    <property type="nucleotide sequence ID" value="NZ_FMHY01000002.1"/>
</dbReference>
<evidence type="ECO:0000256" key="10">
    <source>
        <dbReference type="ARBA" id="ARBA00023136"/>
    </source>
</evidence>
<feature type="transmembrane region" description="Helical" evidence="13">
    <location>
        <begin position="170"/>
        <end position="188"/>
    </location>
</feature>
<dbReference type="GO" id="GO:0015252">
    <property type="term" value="F:proton channel activity"/>
    <property type="evidence" value="ECO:0007669"/>
    <property type="project" value="InterPro"/>
</dbReference>
<name>A0A1C6TUW8_9ACTN</name>
<keyword evidence="11" id="KW-0407">Ion channel</keyword>
<dbReference type="PANTHER" id="PTHR31462">
    <property type="entry name" value="ENDOSOMAL/LYSOSOMAL POTASSIUM CHANNEL TMEM175"/>
    <property type="match status" value="1"/>
</dbReference>
<keyword evidence="7" id="KW-0630">Potassium</keyword>
<evidence type="ECO:0000313" key="15">
    <source>
        <dbReference type="Proteomes" id="UP000199696"/>
    </source>
</evidence>
<evidence type="ECO:0000256" key="4">
    <source>
        <dbReference type="ARBA" id="ARBA00022538"/>
    </source>
</evidence>
<evidence type="ECO:0000256" key="3">
    <source>
        <dbReference type="ARBA" id="ARBA00022448"/>
    </source>
</evidence>
<keyword evidence="3" id="KW-0813">Transport</keyword>
<comment type="subcellular location">
    <subcellularLocation>
        <location evidence="1">Membrane</location>
        <topology evidence="1">Multi-pass membrane protein</topology>
    </subcellularLocation>
</comment>
<keyword evidence="6" id="KW-0631">Potassium channel</keyword>
<comment type="catalytic activity">
    <reaction evidence="12">
        <text>K(+)(in) = K(+)(out)</text>
        <dbReference type="Rhea" id="RHEA:29463"/>
        <dbReference type="ChEBI" id="CHEBI:29103"/>
    </reaction>
</comment>